<name>A0A6J1LHE4_DROHY</name>
<organism evidence="1 2">
    <name type="scientific">Drosophila hydei</name>
    <name type="common">Fruit fly</name>
    <dbReference type="NCBI Taxonomy" id="7224"/>
    <lineage>
        <taxon>Eukaryota</taxon>
        <taxon>Metazoa</taxon>
        <taxon>Ecdysozoa</taxon>
        <taxon>Arthropoda</taxon>
        <taxon>Hexapoda</taxon>
        <taxon>Insecta</taxon>
        <taxon>Pterygota</taxon>
        <taxon>Neoptera</taxon>
        <taxon>Endopterygota</taxon>
        <taxon>Diptera</taxon>
        <taxon>Brachycera</taxon>
        <taxon>Muscomorpha</taxon>
        <taxon>Ephydroidea</taxon>
        <taxon>Drosophilidae</taxon>
        <taxon>Drosophila</taxon>
    </lineage>
</organism>
<accession>A0A6J1LHE4</accession>
<dbReference type="GeneID" id="111595521"/>
<dbReference type="KEGG" id="dhe:111595521"/>
<proteinExistence type="predicted"/>
<evidence type="ECO:0000313" key="1">
    <source>
        <dbReference type="Proteomes" id="UP000504633"/>
    </source>
</evidence>
<dbReference type="RefSeq" id="XP_023165073.1">
    <property type="nucleotide sequence ID" value="XM_023309305.2"/>
</dbReference>
<keyword evidence="1" id="KW-1185">Reference proteome</keyword>
<gene>
    <name evidence="2" type="primary">LOC111595521</name>
</gene>
<evidence type="ECO:0000313" key="2">
    <source>
        <dbReference type="RefSeq" id="XP_023165073.1"/>
    </source>
</evidence>
<sequence length="160" mass="18369">MSSFIMVRPVVQPLATHKPRPCISSPDVQSKRRNLFGTCDSADIDARLEEENKRTSTYLMERYNMDLEKLEEQCNQRNSVEAVKFVDLDSNKSALMVIKATGIKRNFPVRKAYNGDLIVPKRKFNQISRDQVEADSHNREMGPNGEKRMCKGCRNNNCNN</sequence>
<reference evidence="2" key="1">
    <citation type="submission" date="2025-08" db="UniProtKB">
        <authorList>
            <consortium name="RefSeq"/>
        </authorList>
    </citation>
    <scope>IDENTIFICATION</scope>
    <source>
        <strain evidence="2">15085-1641.00</strain>
        <tissue evidence="2">Whole body</tissue>
    </source>
</reference>
<dbReference type="OrthoDB" id="7822656at2759"/>
<dbReference type="AlphaFoldDB" id="A0A6J1LHE4"/>
<dbReference type="OMA" id="GEKRMCK"/>
<dbReference type="Proteomes" id="UP000504633">
    <property type="component" value="Unplaced"/>
</dbReference>
<protein>
    <submittedName>
        <fullName evidence="2">Uncharacterized protein LOC111595521</fullName>
    </submittedName>
</protein>